<dbReference type="EMBL" id="JASNQZ010000003">
    <property type="protein sequence ID" value="KAL0958666.1"/>
    <property type="molecule type" value="Genomic_DNA"/>
</dbReference>
<feature type="region of interest" description="Disordered" evidence="1">
    <location>
        <begin position="1"/>
        <end position="124"/>
    </location>
</feature>
<organism evidence="2 3">
    <name type="scientific">Hohenbuehelia grisea</name>
    <dbReference type="NCBI Taxonomy" id="104357"/>
    <lineage>
        <taxon>Eukaryota</taxon>
        <taxon>Fungi</taxon>
        <taxon>Dikarya</taxon>
        <taxon>Basidiomycota</taxon>
        <taxon>Agaricomycotina</taxon>
        <taxon>Agaricomycetes</taxon>
        <taxon>Agaricomycetidae</taxon>
        <taxon>Agaricales</taxon>
        <taxon>Pleurotineae</taxon>
        <taxon>Pleurotaceae</taxon>
        <taxon>Hohenbuehelia</taxon>
    </lineage>
</organism>
<feature type="compositionally biased region" description="Basic and acidic residues" evidence="1">
    <location>
        <begin position="76"/>
        <end position="85"/>
    </location>
</feature>
<gene>
    <name evidence="2" type="ORF">HGRIS_013998</name>
</gene>
<sequence length="124" mass="14417">MGVSTIREYEEERVVKRKQRDAHSQELREWERQEKARKTRNRARDVELHAAVEAWKRDVHNAKLDGRRPGSKRPKKADFDYESPIRRPRAQPIAEGDTHGEEEEGDGSDEQGDDDDDGGMYISD</sequence>
<evidence type="ECO:0000256" key="1">
    <source>
        <dbReference type="SAM" id="MobiDB-lite"/>
    </source>
</evidence>
<proteinExistence type="predicted"/>
<comment type="caution">
    <text evidence="2">The sequence shown here is derived from an EMBL/GenBank/DDBJ whole genome shotgun (WGS) entry which is preliminary data.</text>
</comment>
<keyword evidence="3" id="KW-1185">Reference proteome</keyword>
<feature type="compositionally biased region" description="Acidic residues" evidence="1">
    <location>
        <begin position="100"/>
        <end position="118"/>
    </location>
</feature>
<accession>A0ABR3JSA7</accession>
<protein>
    <submittedName>
        <fullName evidence="2">Uncharacterized protein</fullName>
    </submittedName>
</protein>
<evidence type="ECO:0000313" key="3">
    <source>
        <dbReference type="Proteomes" id="UP001556367"/>
    </source>
</evidence>
<feature type="compositionally biased region" description="Basic and acidic residues" evidence="1">
    <location>
        <begin position="21"/>
        <end position="68"/>
    </location>
</feature>
<dbReference type="Proteomes" id="UP001556367">
    <property type="component" value="Unassembled WGS sequence"/>
</dbReference>
<reference evidence="3" key="1">
    <citation type="submission" date="2024-06" db="EMBL/GenBank/DDBJ databases">
        <title>Multi-omics analyses provide insights into the biosynthesis of the anticancer antibiotic pleurotin in Hohenbuehelia grisea.</title>
        <authorList>
            <person name="Weaver J.A."/>
            <person name="Alberti F."/>
        </authorList>
    </citation>
    <scope>NUCLEOTIDE SEQUENCE [LARGE SCALE GENOMIC DNA]</scope>
    <source>
        <strain evidence="3">T-177</strain>
    </source>
</reference>
<evidence type="ECO:0000313" key="2">
    <source>
        <dbReference type="EMBL" id="KAL0958666.1"/>
    </source>
</evidence>
<name>A0ABR3JSA7_9AGAR</name>